<feature type="transmembrane region" description="Helical" evidence="3">
    <location>
        <begin position="300"/>
        <end position="320"/>
    </location>
</feature>
<gene>
    <name evidence="5" type="ORF">C6Y39_15310</name>
</gene>
<dbReference type="PANTHER" id="PTHR45138">
    <property type="entry name" value="REGULATORY COMPONENTS OF SENSORY TRANSDUCTION SYSTEM"/>
    <property type="match status" value="1"/>
</dbReference>
<reference evidence="6" key="1">
    <citation type="journal article" date="2020" name="Int. J. Syst. Evol. Microbiol.">
        <title>Alteromonas alba sp. nov., a marine bacterium isolated from the seawater of the West Pacific Ocean.</title>
        <authorList>
            <person name="Sun C."/>
            <person name="Wu Y.-H."/>
            <person name="Xamxidin M."/>
            <person name="Cheng H."/>
            <person name="Xu X.-W."/>
        </authorList>
    </citation>
    <scope>NUCLEOTIDE SEQUENCE [LARGE SCALE GENOMIC DNA]</scope>
    <source>
        <strain evidence="6">9a2</strain>
    </source>
</reference>
<feature type="transmembrane region" description="Helical" evidence="3">
    <location>
        <begin position="326"/>
        <end position="344"/>
    </location>
</feature>
<evidence type="ECO:0000256" key="2">
    <source>
        <dbReference type="ARBA" id="ARBA00034247"/>
    </source>
</evidence>
<protein>
    <recommendedName>
        <fullName evidence="1">diguanylate cyclase</fullName>
        <ecNumber evidence="1">2.7.7.65</ecNumber>
    </recommendedName>
</protein>
<keyword evidence="6" id="KW-1185">Reference proteome</keyword>
<comment type="caution">
    <text evidence="5">The sequence shown here is derived from an EMBL/GenBank/DDBJ whole genome shotgun (WGS) entry which is preliminary data.</text>
</comment>
<dbReference type="Pfam" id="PF07696">
    <property type="entry name" value="7TMR-DISMED2"/>
    <property type="match status" value="1"/>
</dbReference>
<dbReference type="RefSeq" id="WP_105932114.1">
    <property type="nucleotide sequence ID" value="NZ_PVNO01000028.1"/>
</dbReference>
<feature type="domain" description="GGDEF" evidence="4">
    <location>
        <begin position="449"/>
        <end position="579"/>
    </location>
</feature>
<dbReference type="InterPro" id="IPR043128">
    <property type="entry name" value="Rev_trsase/Diguanyl_cyclase"/>
</dbReference>
<dbReference type="EC" id="2.7.7.65" evidence="1"/>
<organism evidence="5 6">
    <name type="scientific">Alteromonas gracilis</name>
    <dbReference type="NCBI Taxonomy" id="1479524"/>
    <lineage>
        <taxon>Bacteria</taxon>
        <taxon>Pseudomonadati</taxon>
        <taxon>Pseudomonadota</taxon>
        <taxon>Gammaproteobacteria</taxon>
        <taxon>Alteromonadales</taxon>
        <taxon>Alteromonadaceae</taxon>
        <taxon>Alteromonas/Salinimonas group</taxon>
        <taxon>Alteromonas</taxon>
    </lineage>
</organism>
<keyword evidence="3" id="KW-0812">Transmembrane</keyword>
<dbReference type="Pfam" id="PF07695">
    <property type="entry name" value="7TMR-DISM_7TM"/>
    <property type="match status" value="1"/>
</dbReference>
<feature type="transmembrane region" description="Helical" evidence="3">
    <location>
        <begin position="261"/>
        <end position="280"/>
    </location>
</feature>
<comment type="catalytic activity">
    <reaction evidence="2">
        <text>2 GTP = 3',3'-c-di-GMP + 2 diphosphate</text>
        <dbReference type="Rhea" id="RHEA:24898"/>
        <dbReference type="ChEBI" id="CHEBI:33019"/>
        <dbReference type="ChEBI" id="CHEBI:37565"/>
        <dbReference type="ChEBI" id="CHEBI:58805"/>
        <dbReference type="EC" id="2.7.7.65"/>
    </reaction>
</comment>
<keyword evidence="3" id="KW-0472">Membrane</keyword>
<dbReference type="InterPro" id="IPR011623">
    <property type="entry name" value="7TMR_DISM_rcpt_extracell_dom1"/>
</dbReference>
<evidence type="ECO:0000313" key="6">
    <source>
        <dbReference type="Proteomes" id="UP000239539"/>
    </source>
</evidence>
<dbReference type="InterPro" id="IPR029787">
    <property type="entry name" value="Nucleotide_cyclase"/>
</dbReference>
<feature type="transmembrane region" description="Helical" evidence="3">
    <location>
        <begin position="382"/>
        <end position="403"/>
    </location>
</feature>
<dbReference type="EMBL" id="PVNO01000028">
    <property type="protein sequence ID" value="PRO68000.1"/>
    <property type="molecule type" value="Genomic_DNA"/>
</dbReference>
<dbReference type="Gene3D" id="3.30.70.270">
    <property type="match status" value="1"/>
</dbReference>
<evidence type="ECO:0000259" key="4">
    <source>
        <dbReference type="PROSITE" id="PS50887"/>
    </source>
</evidence>
<dbReference type="InterPro" id="IPR011622">
    <property type="entry name" value="7TMR_DISM_rcpt_extracell_dom2"/>
</dbReference>
<dbReference type="InterPro" id="IPR050469">
    <property type="entry name" value="Diguanylate_Cyclase"/>
</dbReference>
<feature type="transmembrane region" description="Helical" evidence="3">
    <location>
        <begin position="353"/>
        <end position="376"/>
    </location>
</feature>
<accession>A0ABX5CKA9</accession>
<evidence type="ECO:0000256" key="3">
    <source>
        <dbReference type="SAM" id="Phobius"/>
    </source>
</evidence>
<feature type="transmembrane region" description="Helical" evidence="3">
    <location>
        <begin position="200"/>
        <end position="220"/>
    </location>
</feature>
<evidence type="ECO:0000313" key="5">
    <source>
        <dbReference type="EMBL" id="PRO68000.1"/>
    </source>
</evidence>
<feature type="transmembrane region" description="Helical" evidence="3">
    <location>
        <begin position="232"/>
        <end position="255"/>
    </location>
</feature>
<dbReference type="PROSITE" id="PS50887">
    <property type="entry name" value="GGDEF"/>
    <property type="match status" value="1"/>
</dbReference>
<dbReference type="SMART" id="SM00267">
    <property type="entry name" value="GGDEF"/>
    <property type="match status" value="1"/>
</dbReference>
<evidence type="ECO:0000256" key="1">
    <source>
        <dbReference type="ARBA" id="ARBA00012528"/>
    </source>
</evidence>
<keyword evidence="3" id="KW-1133">Transmembrane helix</keyword>
<dbReference type="Gene3D" id="2.60.40.2380">
    <property type="match status" value="1"/>
</dbReference>
<dbReference type="NCBIfam" id="TIGR00254">
    <property type="entry name" value="GGDEF"/>
    <property type="match status" value="1"/>
</dbReference>
<dbReference type="Pfam" id="PF00990">
    <property type="entry name" value="GGDEF"/>
    <property type="match status" value="1"/>
</dbReference>
<dbReference type="SUPFAM" id="SSF55073">
    <property type="entry name" value="Nucleotide cyclase"/>
    <property type="match status" value="1"/>
</dbReference>
<sequence length="584" mass="66460">MNGFLFFVSLILIVSLSIGPAFGVSKNTAPAPTMLLVNKHLQIFEEDGSILTAEDIVDKYQQNTLSANGSGKVSWGFTDKTIWAVLPTEPYAYIPNLSNNEVENAPDSASIPLKIKIDNAWLDQIDVFFFEGGQRKRHISLGDDNVHSSRAENTRMPSTFFRVTTPETLVVFRFASEDPMTIPIYMGTPRDAQSQSTENAYFYGALYGSLIILLVYNLVLYSYLKERRYLLYSLYLLSFLVFNFTYTGHGFWLLWSESVFLQQWLMPTLMFFYLFSAVRFTIEFLDTQLYLPKLYRFRKYIYGVLLMLAVIIIAVGSRSFAVMSQLVVLTTIAFWMLCIGIFAYRNGDALAKFFLPAILCGTGGATVSSLATWGLIPYSKWAFRGIEIGMVLEMSLLSISLAFNYKQVQEARKNAERDARLDPLTLLYNRRAFGDLVYPIWELGKRSNKFMSVMLIDLDWFKKVNDTFGHDVGDKVLQKVAEEIKGQVRGSDITFRWGGEEFLVFLPYTRTEYAKQIAENLRVHLSMHDINKLVRITVSIGVAGSSPGDTDVMVLIKEADQALYLAKSRGRNRVVLWNEAEIER</sequence>
<proteinExistence type="predicted"/>
<dbReference type="CDD" id="cd01949">
    <property type="entry name" value="GGDEF"/>
    <property type="match status" value="1"/>
</dbReference>
<name>A0ABX5CKA9_9ALTE</name>
<dbReference type="Proteomes" id="UP000239539">
    <property type="component" value="Unassembled WGS sequence"/>
</dbReference>
<dbReference type="PANTHER" id="PTHR45138:SF9">
    <property type="entry name" value="DIGUANYLATE CYCLASE DGCM-RELATED"/>
    <property type="match status" value="1"/>
</dbReference>
<dbReference type="InterPro" id="IPR000160">
    <property type="entry name" value="GGDEF_dom"/>
</dbReference>